<accession>A0A0R1WDZ8</accession>
<dbReference type="PATRIC" id="fig|1423779.3.peg.1570"/>
<gene>
    <name evidence="1" type="ORF">FC49_GL001520</name>
</gene>
<dbReference type="AlphaFoldDB" id="A0A0R1WDZ8"/>
<organism evidence="1 2">
    <name type="scientific">Limosilactobacillus oris DSM 4864</name>
    <dbReference type="NCBI Taxonomy" id="1423779"/>
    <lineage>
        <taxon>Bacteria</taxon>
        <taxon>Bacillati</taxon>
        <taxon>Bacillota</taxon>
        <taxon>Bacilli</taxon>
        <taxon>Lactobacillales</taxon>
        <taxon>Lactobacillaceae</taxon>
        <taxon>Limosilactobacillus</taxon>
    </lineage>
</organism>
<evidence type="ECO:0008006" key="3">
    <source>
        <dbReference type="Google" id="ProtNLM"/>
    </source>
</evidence>
<evidence type="ECO:0000313" key="1">
    <source>
        <dbReference type="EMBL" id="KRM16112.1"/>
    </source>
</evidence>
<reference evidence="1 2" key="1">
    <citation type="journal article" date="2015" name="Genome Announc.">
        <title>Expanding the biotechnology potential of lactobacilli through comparative genomics of 213 strains and associated genera.</title>
        <authorList>
            <person name="Sun Z."/>
            <person name="Harris H.M."/>
            <person name="McCann A."/>
            <person name="Guo C."/>
            <person name="Argimon S."/>
            <person name="Zhang W."/>
            <person name="Yang X."/>
            <person name="Jeffery I.B."/>
            <person name="Cooney J.C."/>
            <person name="Kagawa T.F."/>
            <person name="Liu W."/>
            <person name="Song Y."/>
            <person name="Salvetti E."/>
            <person name="Wrobel A."/>
            <person name="Rasinkangas P."/>
            <person name="Parkhill J."/>
            <person name="Rea M.C."/>
            <person name="O'Sullivan O."/>
            <person name="Ritari J."/>
            <person name="Douillard F.P."/>
            <person name="Paul Ross R."/>
            <person name="Yang R."/>
            <person name="Briner A.E."/>
            <person name="Felis G.E."/>
            <person name="de Vos W.M."/>
            <person name="Barrangou R."/>
            <person name="Klaenhammer T.R."/>
            <person name="Caufield P.W."/>
            <person name="Cui Y."/>
            <person name="Zhang H."/>
            <person name="O'Toole P.W."/>
        </authorList>
    </citation>
    <scope>NUCLEOTIDE SEQUENCE [LARGE SCALE GENOMIC DNA]</scope>
    <source>
        <strain evidence="1 2">DSM 4864</strain>
    </source>
</reference>
<comment type="caution">
    <text evidence="1">The sequence shown here is derived from an EMBL/GenBank/DDBJ whole genome shotgun (WGS) entry which is preliminary data.</text>
</comment>
<proteinExistence type="predicted"/>
<evidence type="ECO:0000313" key="2">
    <source>
        <dbReference type="Proteomes" id="UP000050973"/>
    </source>
</evidence>
<protein>
    <recommendedName>
        <fullName evidence="3">Apea-like HEPN domain-containing protein</fullName>
    </recommendedName>
</protein>
<name>A0A0R1WDZ8_9LACO</name>
<sequence length="307" mass="36375">MSSYFMQSMDIHSYEDLDYQHLEELHEYYNTETKKTAEKADQNIFYWNEFPVTIYFIEDVSTGFAFATYVDGQEKDSFKYFDFTKETDTLDYKTRTTGKKKIQYLQNQGLLVLDENEKVLEQSIAAMFLTAQNFIDQWIIGEYYKVNKELSKEAKDLVYIDSSTIHQSKFQFREMLTNINDEQFKAEFSEFLFGYNNKQFFLAASAMGSIIEHLMFLILDNYGDARLLGNRRPTAKNYLSAFEKSKYIQFNDRDSSYFDNIFQTRNSFSHFNTGYALKSQCDMMLLGLTSLYKRFYLPSKVYQAKKK</sequence>
<dbReference type="EMBL" id="AZGE01000005">
    <property type="protein sequence ID" value="KRM16112.1"/>
    <property type="molecule type" value="Genomic_DNA"/>
</dbReference>
<dbReference type="Proteomes" id="UP000050973">
    <property type="component" value="Unassembled WGS sequence"/>
</dbReference>